<feature type="transmembrane region" description="Helical" evidence="1">
    <location>
        <begin position="187"/>
        <end position="207"/>
    </location>
</feature>
<dbReference type="InterPro" id="IPR002656">
    <property type="entry name" value="Acyl_transf_3_dom"/>
</dbReference>
<feature type="transmembrane region" description="Helical" evidence="1">
    <location>
        <begin position="334"/>
        <end position="358"/>
    </location>
</feature>
<comment type="caution">
    <text evidence="3">The sequence shown here is derived from an EMBL/GenBank/DDBJ whole genome shotgun (WGS) entry which is preliminary data.</text>
</comment>
<proteinExistence type="predicted"/>
<organism evidence="3 4">
    <name type="scientific">marine gamma proteobacterium HTCC2143</name>
    <dbReference type="NCBI Taxonomy" id="247633"/>
    <lineage>
        <taxon>Bacteria</taxon>
        <taxon>Pseudomonadati</taxon>
        <taxon>Pseudomonadota</taxon>
        <taxon>Gammaproteobacteria</taxon>
        <taxon>Cellvibrionales</taxon>
        <taxon>Spongiibacteraceae</taxon>
        <taxon>BD1-7 clade</taxon>
    </lineage>
</organism>
<protein>
    <submittedName>
        <fullName evidence="3">Acyltransferase 3</fullName>
    </submittedName>
</protein>
<feature type="domain" description="Acyltransferase 3" evidence="2">
    <location>
        <begin position="14"/>
        <end position="352"/>
    </location>
</feature>
<reference evidence="3 4" key="1">
    <citation type="journal article" date="2010" name="J. Bacteriol.">
        <title>Genome sequence of the oligotrophic marine Gammaproteobacterium HTCC2143, isolated from the Oregon Coast.</title>
        <authorList>
            <person name="Oh H.M."/>
            <person name="Kang I."/>
            <person name="Ferriera S."/>
            <person name="Giovannoni S.J."/>
            <person name="Cho J.C."/>
        </authorList>
    </citation>
    <scope>NUCLEOTIDE SEQUENCE [LARGE SCALE GENOMIC DNA]</scope>
    <source>
        <strain evidence="3 4">HTCC2143</strain>
    </source>
</reference>
<sequence length="384" mass="43700">MPGENMPPKSVNIAGLTSLRGIAALGIVFHHFIATIFPDLHSFFVPDRAISKLYLFVDLFFILSGFVLSHVYCQRFSTGLTSVAYKEFMLARFARIYPVHLFMLLVFLAFQLVYLMVVANANNPELIQETGFGHRRTFATFLANIFLLQGFSAVGSWNEPAWSISAEWFAYLLVPFLVVFVHRVNRAMQILVFMLGLLAIVAIELINGDLGMWWGGWPMMLRCLAEASMGIVLYQLYLRGMARFFDGRSVTILFLVSGLSMALPIPHVITVLLFVFLVLATTQLKSDSLHWLVHPGLIYLGMISYSIYMIHWFVRQLILESSVWFWGDKPGVLLSMYEESVVVLVAVSLVIALSHLCFHHIEMPWRTRLVSSGRIRRIFGLEDF</sequence>
<evidence type="ECO:0000313" key="4">
    <source>
        <dbReference type="Proteomes" id="UP000004931"/>
    </source>
</evidence>
<feature type="transmembrane region" description="Helical" evidence="1">
    <location>
        <begin position="12"/>
        <end position="33"/>
    </location>
</feature>
<keyword evidence="4" id="KW-1185">Reference proteome</keyword>
<keyword evidence="3" id="KW-0808">Transferase</keyword>
<keyword evidence="1" id="KW-0472">Membrane</keyword>
<evidence type="ECO:0000256" key="1">
    <source>
        <dbReference type="SAM" id="Phobius"/>
    </source>
</evidence>
<dbReference type="AlphaFoldDB" id="A0YGI7"/>
<dbReference type="PANTHER" id="PTHR23028">
    <property type="entry name" value="ACETYLTRANSFERASE"/>
    <property type="match status" value="1"/>
</dbReference>
<keyword evidence="1" id="KW-1133">Transmembrane helix</keyword>
<dbReference type="STRING" id="247633.GP2143_01245"/>
<dbReference type="GO" id="GO:0016020">
    <property type="term" value="C:membrane"/>
    <property type="evidence" value="ECO:0007669"/>
    <property type="project" value="TreeGrafter"/>
</dbReference>
<keyword evidence="3" id="KW-0012">Acyltransferase</keyword>
<dbReference type="InterPro" id="IPR050879">
    <property type="entry name" value="Acyltransferase_3"/>
</dbReference>
<gene>
    <name evidence="3" type="ORF">GP2143_01245</name>
</gene>
<evidence type="ECO:0000313" key="3">
    <source>
        <dbReference type="EMBL" id="EAW30028.1"/>
    </source>
</evidence>
<dbReference type="PANTHER" id="PTHR23028:SF53">
    <property type="entry name" value="ACYL_TRANSF_3 DOMAIN-CONTAINING PROTEIN"/>
    <property type="match status" value="1"/>
</dbReference>
<accession>A0YGI7</accession>
<keyword evidence="1" id="KW-0812">Transmembrane</keyword>
<dbReference type="GO" id="GO:0000271">
    <property type="term" value="P:polysaccharide biosynthetic process"/>
    <property type="evidence" value="ECO:0007669"/>
    <property type="project" value="TreeGrafter"/>
</dbReference>
<evidence type="ECO:0000259" key="2">
    <source>
        <dbReference type="Pfam" id="PF01757"/>
    </source>
</evidence>
<feature type="transmembrane region" description="Helical" evidence="1">
    <location>
        <begin position="250"/>
        <end position="279"/>
    </location>
</feature>
<feature type="transmembrane region" description="Helical" evidence="1">
    <location>
        <begin position="291"/>
        <end position="314"/>
    </location>
</feature>
<dbReference type="Proteomes" id="UP000004931">
    <property type="component" value="Unassembled WGS sequence"/>
</dbReference>
<feature type="transmembrane region" description="Helical" evidence="1">
    <location>
        <begin position="53"/>
        <end position="73"/>
    </location>
</feature>
<feature type="transmembrane region" description="Helical" evidence="1">
    <location>
        <begin position="161"/>
        <end position="181"/>
    </location>
</feature>
<feature type="transmembrane region" description="Helical" evidence="1">
    <location>
        <begin position="94"/>
        <end position="117"/>
    </location>
</feature>
<dbReference type="eggNOG" id="COG1835">
    <property type="taxonomic scope" value="Bacteria"/>
</dbReference>
<dbReference type="EMBL" id="AAVT01000011">
    <property type="protein sequence ID" value="EAW30028.1"/>
    <property type="molecule type" value="Genomic_DNA"/>
</dbReference>
<name>A0YGI7_9GAMM</name>
<dbReference type="GO" id="GO:0016747">
    <property type="term" value="F:acyltransferase activity, transferring groups other than amino-acyl groups"/>
    <property type="evidence" value="ECO:0007669"/>
    <property type="project" value="InterPro"/>
</dbReference>
<dbReference type="Pfam" id="PF01757">
    <property type="entry name" value="Acyl_transf_3"/>
    <property type="match status" value="1"/>
</dbReference>
<dbReference type="OrthoDB" id="5706650at2"/>